<evidence type="ECO:0000256" key="5">
    <source>
        <dbReference type="ARBA" id="ARBA00022967"/>
    </source>
</evidence>
<keyword evidence="2" id="KW-0813">Transport</keyword>
<dbReference type="Gene3D" id="3.40.50.300">
    <property type="entry name" value="P-loop containing nucleotide triphosphate hydrolases"/>
    <property type="match status" value="1"/>
</dbReference>
<dbReference type="SUPFAM" id="SSF52540">
    <property type="entry name" value="P-loop containing nucleoside triphosphate hydrolases"/>
    <property type="match status" value="1"/>
</dbReference>
<comment type="caution">
    <text evidence="8">The sequence shown here is derived from an EMBL/GenBank/DDBJ whole genome shotgun (WGS) entry which is preliminary data.</text>
</comment>
<evidence type="ECO:0000256" key="1">
    <source>
        <dbReference type="ARBA" id="ARBA00004370"/>
    </source>
</evidence>
<name>X0Y4M1_9ZZZZ</name>
<evidence type="ECO:0000256" key="4">
    <source>
        <dbReference type="ARBA" id="ARBA00022519"/>
    </source>
</evidence>
<dbReference type="EMBL" id="BARS01052567">
    <property type="protein sequence ID" value="GAG43623.1"/>
    <property type="molecule type" value="Genomic_DNA"/>
</dbReference>
<evidence type="ECO:0000256" key="3">
    <source>
        <dbReference type="ARBA" id="ARBA00022475"/>
    </source>
</evidence>
<protein>
    <recommendedName>
        <fullName evidence="7">ABC transporter domain-containing protein</fullName>
    </recommendedName>
</protein>
<dbReference type="GO" id="GO:0016887">
    <property type="term" value="F:ATP hydrolysis activity"/>
    <property type="evidence" value="ECO:0007669"/>
    <property type="project" value="InterPro"/>
</dbReference>
<dbReference type="Pfam" id="PF00005">
    <property type="entry name" value="ABC_tran"/>
    <property type="match status" value="1"/>
</dbReference>
<dbReference type="GO" id="GO:0005524">
    <property type="term" value="F:ATP binding"/>
    <property type="evidence" value="ECO:0007669"/>
    <property type="project" value="InterPro"/>
</dbReference>
<keyword evidence="5" id="KW-1278">Translocase</keyword>
<feature type="domain" description="ABC transporter" evidence="7">
    <location>
        <begin position="29"/>
        <end position="116"/>
    </location>
</feature>
<evidence type="ECO:0000259" key="7">
    <source>
        <dbReference type="Pfam" id="PF00005"/>
    </source>
</evidence>
<dbReference type="PANTHER" id="PTHR43297:SF14">
    <property type="entry name" value="ATPASE AAA-TYPE CORE DOMAIN-CONTAINING PROTEIN"/>
    <property type="match status" value="1"/>
</dbReference>
<evidence type="ECO:0000256" key="2">
    <source>
        <dbReference type="ARBA" id="ARBA00022448"/>
    </source>
</evidence>
<evidence type="ECO:0000313" key="8">
    <source>
        <dbReference type="EMBL" id="GAG43623.1"/>
    </source>
</evidence>
<dbReference type="GO" id="GO:0016020">
    <property type="term" value="C:membrane"/>
    <property type="evidence" value="ECO:0007669"/>
    <property type="project" value="UniProtKB-SubCell"/>
</dbReference>
<reference evidence="8" key="1">
    <citation type="journal article" date="2014" name="Front. Microbiol.">
        <title>High frequency of phylogenetically diverse reductive dehalogenase-homologous genes in deep subseafloor sedimentary metagenomes.</title>
        <authorList>
            <person name="Kawai M."/>
            <person name="Futagami T."/>
            <person name="Toyoda A."/>
            <person name="Takaki Y."/>
            <person name="Nishi S."/>
            <person name="Hori S."/>
            <person name="Arai W."/>
            <person name="Tsubouchi T."/>
            <person name="Morono Y."/>
            <person name="Uchiyama I."/>
            <person name="Ito T."/>
            <person name="Fujiyama A."/>
            <person name="Inagaki F."/>
            <person name="Takami H."/>
        </authorList>
    </citation>
    <scope>NUCLEOTIDE SEQUENCE</scope>
    <source>
        <strain evidence="8">Expedition CK06-06</strain>
    </source>
</reference>
<dbReference type="InterPro" id="IPR003439">
    <property type="entry name" value="ABC_transporter-like_ATP-bd"/>
</dbReference>
<dbReference type="InterPro" id="IPR050388">
    <property type="entry name" value="ABC_Ni/Peptide_Import"/>
</dbReference>
<dbReference type="AlphaFoldDB" id="X0Y4M1"/>
<evidence type="ECO:0000256" key="6">
    <source>
        <dbReference type="ARBA" id="ARBA00023136"/>
    </source>
</evidence>
<accession>X0Y4M1</accession>
<proteinExistence type="predicted"/>
<dbReference type="InterPro" id="IPR027417">
    <property type="entry name" value="P-loop_NTPase"/>
</dbReference>
<gene>
    <name evidence="8" type="ORF">S01H1_78132</name>
</gene>
<comment type="subcellular location">
    <subcellularLocation>
        <location evidence="1">Membrane</location>
    </subcellularLocation>
</comment>
<sequence length="128" mass="13646">METRMPSPILEIVNLQTHFYVQDGVCRALDGVSLMLHEGETLGIVGRSGSGKSVLARSISGLIDPPGRIVGGQIRFKGRNLIGLPEGELNQIRGAEVSLIVAPARSRLNPLLAVGKQLANVIQAKQDV</sequence>
<keyword evidence="4" id="KW-0997">Cell inner membrane</keyword>
<organism evidence="8">
    <name type="scientific">marine sediment metagenome</name>
    <dbReference type="NCBI Taxonomy" id="412755"/>
    <lineage>
        <taxon>unclassified sequences</taxon>
        <taxon>metagenomes</taxon>
        <taxon>ecological metagenomes</taxon>
    </lineage>
</organism>
<keyword evidence="3" id="KW-1003">Cell membrane</keyword>
<keyword evidence="6" id="KW-0472">Membrane</keyword>
<dbReference type="PANTHER" id="PTHR43297">
    <property type="entry name" value="OLIGOPEPTIDE TRANSPORT ATP-BINDING PROTEIN APPD"/>
    <property type="match status" value="1"/>
</dbReference>
<feature type="non-terminal residue" evidence="8">
    <location>
        <position position="128"/>
    </location>
</feature>